<accession>A0AAU9XBJ4</accession>
<dbReference type="GO" id="GO:0005615">
    <property type="term" value="C:extracellular space"/>
    <property type="evidence" value="ECO:0007669"/>
    <property type="project" value="TreeGrafter"/>
</dbReference>
<dbReference type="PROSITE" id="PS51406">
    <property type="entry name" value="FIBRINOGEN_C_2"/>
    <property type="match status" value="1"/>
</dbReference>
<dbReference type="InterPro" id="IPR014716">
    <property type="entry name" value="Fibrinogen_a/b/g_C_1"/>
</dbReference>
<proteinExistence type="predicted"/>
<dbReference type="InterPro" id="IPR036056">
    <property type="entry name" value="Fibrinogen-like_C"/>
</dbReference>
<evidence type="ECO:0000313" key="3">
    <source>
        <dbReference type="Proteomes" id="UP001159428"/>
    </source>
</evidence>
<dbReference type="InterPro" id="IPR050373">
    <property type="entry name" value="Fibrinogen_C-term_domain"/>
</dbReference>
<dbReference type="Gene3D" id="3.90.215.10">
    <property type="entry name" value="Gamma Fibrinogen, chain A, domain 1"/>
    <property type="match status" value="1"/>
</dbReference>
<keyword evidence="3" id="KW-1185">Reference proteome</keyword>
<sequence length="83" mass="9867">MLRNTSGTKFIDHEIQRVIGDGFEVYCYHNTDGGGWTMFQHRLDGLVDFYWEWDDSKKGFGPLNRDFWLGLDKIHRLTSQKRL</sequence>
<dbReference type="Proteomes" id="UP001159428">
    <property type="component" value="Unassembled WGS sequence"/>
</dbReference>
<dbReference type="EMBL" id="CALNXJ010000037">
    <property type="protein sequence ID" value="CAH3142733.1"/>
    <property type="molecule type" value="Genomic_DNA"/>
</dbReference>
<organism evidence="2 3">
    <name type="scientific">Pocillopora meandrina</name>
    <dbReference type="NCBI Taxonomy" id="46732"/>
    <lineage>
        <taxon>Eukaryota</taxon>
        <taxon>Metazoa</taxon>
        <taxon>Cnidaria</taxon>
        <taxon>Anthozoa</taxon>
        <taxon>Hexacorallia</taxon>
        <taxon>Scleractinia</taxon>
        <taxon>Astrocoeniina</taxon>
        <taxon>Pocilloporidae</taxon>
        <taxon>Pocillopora</taxon>
    </lineage>
</organism>
<comment type="caution">
    <text evidence="2">The sequence shown here is derived from an EMBL/GenBank/DDBJ whole genome shotgun (WGS) entry which is preliminary data.</text>
</comment>
<protein>
    <recommendedName>
        <fullName evidence="1">Fibrinogen C-terminal domain-containing protein</fullName>
    </recommendedName>
</protein>
<name>A0AAU9XBJ4_9CNID</name>
<evidence type="ECO:0000313" key="2">
    <source>
        <dbReference type="EMBL" id="CAH3142733.1"/>
    </source>
</evidence>
<dbReference type="Pfam" id="PF00147">
    <property type="entry name" value="Fibrinogen_C"/>
    <property type="match status" value="1"/>
</dbReference>
<dbReference type="InterPro" id="IPR002181">
    <property type="entry name" value="Fibrinogen_a/b/g_C_dom"/>
</dbReference>
<reference evidence="2 3" key="1">
    <citation type="submission" date="2022-05" db="EMBL/GenBank/DDBJ databases">
        <authorList>
            <consortium name="Genoscope - CEA"/>
            <person name="William W."/>
        </authorList>
    </citation>
    <scope>NUCLEOTIDE SEQUENCE [LARGE SCALE GENOMIC DNA]</scope>
</reference>
<dbReference type="PANTHER" id="PTHR19143">
    <property type="entry name" value="FIBRINOGEN/TENASCIN/ANGIOPOEITIN"/>
    <property type="match status" value="1"/>
</dbReference>
<dbReference type="AlphaFoldDB" id="A0AAU9XBJ4"/>
<feature type="domain" description="Fibrinogen C-terminal" evidence="1">
    <location>
        <begin position="1"/>
        <end position="83"/>
    </location>
</feature>
<dbReference type="SUPFAM" id="SSF56496">
    <property type="entry name" value="Fibrinogen C-terminal domain-like"/>
    <property type="match status" value="1"/>
</dbReference>
<evidence type="ECO:0000259" key="1">
    <source>
        <dbReference type="PROSITE" id="PS51406"/>
    </source>
</evidence>
<gene>
    <name evidence="2" type="ORF">PMEA_00020399</name>
</gene>